<reference evidence="3" key="3">
    <citation type="submission" date="2021-08" db="EMBL/GenBank/DDBJ databases">
        <authorList>
            <person name="de Jong S."/>
            <person name="van den Broek M."/>
            <person name="Merkel A."/>
            <person name="de la Torre Cortes P."/>
            <person name="Kalamorz F."/>
            <person name="Cook G."/>
            <person name="van Loosdrecht M."/>
            <person name="McMillan D."/>
        </authorList>
    </citation>
    <scope>NUCLEOTIDE SEQUENCE</scope>
    <source>
        <strain evidence="3">TA2.A1</strain>
    </source>
</reference>
<feature type="transmembrane region" description="Helical" evidence="1">
    <location>
        <begin position="9"/>
        <end position="26"/>
    </location>
</feature>
<dbReference type="AlphaFoldDB" id="F5LA57"/>
<keyword evidence="1" id="KW-0812">Transmembrane</keyword>
<evidence type="ECO:0000313" key="4">
    <source>
        <dbReference type="Proteomes" id="UP000010716"/>
    </source>
</evidence>
<proteinExistence type="predicted"/>
<dbReference type="Proteomes" id="UP000010716">
    <property type="component" value="Unassembled WGS sequence"/>
</dbReference>
<name>F5LA57_CALTT</name>
<dbReference type="KEGG" id="cthu:HUR95_01645"/>
<sequence>MRLSWGEGILGFMALVLPFVFLLVWGPHSHIEALTRTIQGNDHLVDTIARPTQEMADMLAGKPVTITQWTVYWRGTLTAQEEEEWRTRLTQTGFSLQQNRADEVHGHPLLREHWTKSENGSIHRLQVIKDPHETPQAAKYIYVWSGTANLDQLWLDELRAITQTFFIHLKHFPESFSCLEAITHGRLKDGLLGQRELKQWLTNDLQADLVHELVEDRFVSLNGYVPSWDHVLYSANQEKINVHLSARYNALQDTTRITIGYPLILKTY</sequence>
<organism evidence="2 4">
    <name type="scientific">Caldalkalibacillus thermarum (strain TA2.A1)</name>
    <dbReference type="NCBI Taxonomy" id="986075"/>
    <lineage>
        <taxon>Bacteria</taxon>
        <taxon>Bacillati</taxon>
        <taxon>Bacillota</taxon>
        <taxon>Bacilli</taxon>
        <taxon>Bacillales</taxon>
        <taxon>Bacillaceae</taxon>
        <taxon>Caldalkalibacillus</taxon>
    </lineage>
</organism>
<dbReference type="Gene3D" id="3.30.2030.10">
    <property type="entry name" value="YwmB-like"/>
    <property type="match status" value="1"/>
</dbReference>
<evidence type="ECO:0000313" key="2">
    <source>
        <dbReference type="EMBL" id="EGL81777.1"/>
    </source>
</evidence>
<evidence type="ECO:0000256" key="1">
    <source>
        <dbReference type="SAM" id="Phobius"/>
    </source>
</evidence>
<dbReference type="SUPFAM" id="SSF143842">
    <property type="entry name" value="YwmB-like"/>
    <property type="match status" value="1"/>
</dbReference>
<dbReference type="Proteomes" id="UP000825179">
    <property type="component" value="Chromosome"/>
</dbReference>
<keyword evidence="5" id="KW-1185">Reference proteome</keyword>
<evidence type="ECO:0000313" key="5">
    <source>
        <dbReference type="Proteomes" id="UP000825179"/>
    </source>
</evidence>
<dbReference type="EMBL" id="AFCE01000162">
    <property type="protein sequence ID" value="EGL81777.1"/>
    <property type="molecule type" value="Genomic_DNA"/>
</dbReference>
<protein>
    <submittedName>
        <fullName evidence="3">YwmB family TATA-box binding protein</fullName>
    </submittedName>
</protein>
<dbReference type="OrthoDB" id="2374820at2"/>
<accession>F5LA57</accession>
<dbReference type="InterPro" id="IPR036209">
    <property type="entry name" value="YwmB-like_sf"/>
</dbReference>
<dbReference type="InterPro" id="IPR014794">
    <property type="entry name" value="DUF1779"/>
</dbReference>
<keyword evidence="1" id="KW-1133">Transmembrane helix</keyword>
<dbReference type="RefSeq" id="WP_007506124.1">
    <property type="nucleotide sequence ID" value="NZ_AFCE01000162.1"/>
</dbReference>
<dbReference type="Pfam" id="PF08680">
    <property type="entry name" value="DUF1779"/>
    <property type="match status" value="1"/>
</dbReference>
<dbReference type="EMBL" id="CP082237">
    <property type="protein sequence ID" value="QZT34152.1"/>
    <property type="molecule type" value="Genomic_DNA"/>
</dbReference>
<gene>
    <name evidence="2" type="ORF">CathTA2_2792</name>
    <name evidence="3" type="ORF">HUR95_01645</name>
</gene>
<reference evidence="2 4" key="1">
    <citation type="journal article" date="2011" name="J. Bacteriol.">
        <title>Draft genome sequence of the thermoalkaliphilic Caldalkalibacillus thermarum strain TA2.A1.</title>
        <authorList>
            <person name="Kalamorz F."/>
            <person name="Keis S."/>
            <person name="McMillan D.G."/>
            <person name="Olsson K."/>
            <person name="Stanton J.A."/>
            <person name="Stockwell P."/>
            <person name="Black M.A."/>
            <person name="Klingeman D.M."/>
            <person name="Land M.L."/>
            <person name="Han C.S."/>
            <person name="Martin S.L."/>
            <person name="Becher S.A."/>
            <person name="Peddie C.J."/>
            <person name="Morgan H.W."/>
            <person name="Matthies D."/>
            <person name="Preiss L."/>
            <person name="Meier T."/>
            <person name="Brown S.D."/>
            <person name="Cook G.M."/>
        </authorList>
    </citation>
    <scope>NUCLEOTIDE SEQUENCE [LARGE SCALE GENOMIC DNA]</scope>
    <source>
        <strain evidence="2 4">TA2.A1</strain>
    </source>
</reference>
<reference evidence="3 5" key="2">
    <citation type="journal article" date="2020" name="Extremophiles">
        <title>Genomic analysis of Caldalkalibacillus thermarum TA2.A1 reveals aerobic alkaliphilic metabolism and evolutionary hallmarks linking alkaliphilic bacteria and plant life.</title>
        <authorList>
            <person name="de Jong S.I."/>
            <person name="van den Broek M.A."/>
            <person name="Merkel A.Y."/>
            <person name="de la Torre Cortes P."/>
            <person name="Kalamorz F."/>
            <person name="Cook G.M."/>
            <person name="van Loosdrecht M.C.M."/>
            <person name="McMillan D.G.G."/>
        </authorList>
    </citation>
    <scope>NUCLEOTIDE SEQUENCE [LARGE SCALE GENOMIC DNA]</scope>
    <source>
        <strain evidence="3 5">TA2.A1</strain>
    </source>
</reference>
<evidence type="ECO:0000313" key="3">
    <source>
        <dbReference type="EMBL" id="QZT34152.1"/>
    </source>
</evidence>
<keyword evidence="1" id="KW-0472">Membrane</keyword>
<dbReference type="Gene3D" id="3.30.360.40">
    <property type="entry name" value="YwmB-like"/>
    <property type="match status" value="1"/>
</dbReference>